<sequence length="164" mass="18273">MAMAKFDGGFGAIRVWSRGETNHREVRMVEFRLAPRIEADSLFVLDWPLCQVRLMDDRRYPWLLLLPRIDGLEEWSALSDADAATLALEAKRAAAAIERHARPAKLNVAALGNIVRQFHLHVVGRFEGDPAWPGPVWGVGSADRHPGADRDTAVAAWRGRLTEG</sequence>
<gene>
    <name evidence="3" type="ORF">GGQ63_003447</name>
</gene>
<dbReference type="SUPFAM" id="SSF54197">
    <property type="entry name" value="HIT-like"/>
    <property type="match status" value="1"/>
</dbReference>
<dbReference type="Pfam" id="PF01230">
    <property type="entry name" value="HIT"/>
    <property type="match status" value="1"/>
</dbReference>
<protein>
    <submittedName>
        <fullName evidence="3">Diadenosine tetraphosphate (Ap4A) HIT family hydrolase</fullName>
    </submittedName>
</protein>
<dbReference type="RefSeq" id="WP_246429845.1">
    <property type="nucleotide sequence ID" value="NZ_JACHOO010000008.1"/>
</dbReference>
<name>A0A7W9FPG7_9HYPH</name>
<reference evidence="3 4" key="1">
    <citation type="submission" date="2020-08" db="EMBL/GenBank/DDBJ databases">
        <title>Genomic Encyclopedia of Type Strains, Phase IV (KMG-IV): sequencing the most valuable type-strain genomes for metagenomic binning, comparative biology and taxonomic classification.</title>
        <authorList>
            <person name="Goeker M."/>
        </authorList>
    </citation>
    <scope>NUCLEOTIDE SEQUENCE [LARGE SCALE GENOMIC DNA]</scope>
    <source>
        <strain evidence="3 4">DSM 16268</strain>
    </source>
</reference>
<dbReference type="Proteomes" id="UP000523821">
    <property type="component" value="Unassembled WGS sequence"/>
</dbReference>
<evidence type="ECO:0000313" key="3">
    <source>
        <dbReference type="EMBL" id="MBB5754361.1"/>
    </source>
</evidence>
<organism evidence="3 4">
    <name type="scientific">Prosthecomicrobium pneumaticum</name>
    <dbReference type="NCBI Taxonomy" id="81895"/>
    <lineage>
        <taxon>Bacteria</taxon>
        <taxon>Pseudomonadati</taxon>
        <taxon>Pseudomonadota</taxon>
        <taxon>Alphaproteobacteria</taxon>
        <taxon>Hyphomicrobiales</taxon>
        <taxon>Kaistiaceae</taxon>
        <taxon>Prosthecomicrobium</taxon>
    </lineage>
</organism>
<feature type="domain" description="HIT" evidence="2">
    <location>
        <begin position="63"/>
        <end position="132"/>
    </location>
</feature>
<dbReference type="InterPro" id="IPR011146">
    <property type="entry name" value="HIT-like"/>
</dbReference>
<dbReference type="Gene3D" id="3.30.428.10">
    <property type="entry name" value="HIT-like"/>
    <property type="match status" value="1"/>
</dbReference>
<dbReference type="AlphaFoldDB" id="A0A7W9FPG7"/>
<evidence type="ECO:0000259" key="2">
    <source>
        <dbReference type="PROSITE" id="PS51084"/>
    </source>
</evidence>
<comment type="caution">
    <text evidence="1">Lacks conserved residue(s) required for the propagation of feature annotation.</text>
</comment>
<evidence type="ECO:0000256" key="1">
    <source>
        <dbReference type="PROSITE-ProRule" id="PRU00464"/>
    </source>
</evidence>
<proteinExistence type="predicted"/>
<comment type="caution">
    <text evidence="3">The sequence shown here is derived from an EMBL/GenBank/DDBJ whole genome shotgun (WGS) entry which is preliminary data.</text>
</comment>
<dbReference type="PROSITE" id="PS51084">
    <property type="entry name" value="HIT_2"/>
    <property type="match status" value="1"/>
</dbReference>
<dbReference type="InterPro" id="IPR036265">
    <property type="entry name" value="HIT-like_sf"/>
</dbReference>
<evidence type="ECO:0000313" key="4">
    <source>
        <dbReference type="Proteomes" id="UP000523821"/>
    </source>
</evidence>
<keyword evidence="3" id="KW-0378">Hydrolase</keyword>
<dbReference type="EMBL" id="JACHOO010000008">
    <property type="protein sequence ID" value="MBB5754361.1"/>
    <property type="molecule type" value="Genomic_DNA"/>
</dbReference>
<dbReference type="GO" id="GO:0016787">
    <property type="term" value="F:hydrolase activity"/>
    <property type="evidence" value="ECO:0007669"/>
    <property type="project" value="UniProtKB-KW"/>
</dbReference>
<accession>A0A7W9FPG7</accession>
<keyword evidence="4" id="KW-1185">Reference proteome</keyword>